<evidence type="ECO:0000256" key="6">
    <source>
        <dbReference type="ARBA" id="ARBA00022833"/>
    </source>
</evidence>
<feature type="compositionally biased region" description="Polar residues" evidence="14">
    <location>
        <begin position="163"/>
        <end position="176"/>
    </location>
</feature>
<dbReference type="EMBL" id="QKKF02022863">
    <property type="protein sequence ID" value="RZF37926.1"/>
    <property type="molecule type" value="Genomic_DNA"/>
</dbReference>
<dbReference type="Proteomes" id="UP000291343">
    <property type="component" value="Unassembled WGS sequence"/>
</dbReference>
<dbReference type="SMART" id="SM00868">
    <property type="entry name" value="zf-AD"/>
    <property type="match status" value="1"/>
</dbReference>
<sequence length="704" mass="80270">MANCWKNSEFNEDNLHEICRLCLSRGGIMSSIFSSPGGEKSLSITDRIMSFTAMKILKGDGLPNLICHSCLFNVERVYEFKQQCEHSDNVLRQHLMSGKSWGTFVKKELDSSDEEEEEASESGENTSALSNGVHKEEIEEDSKVKTILKEDENDCSNDYKTDGNATSAEAATYPNSEDQDDELTNSSQNSCTRDENINNKEVEKPGESDLVWSGEFDNNSNLIHCPSCNKPFNNQQQFDRHQFIHTQDAPFPCDYCDASFNDRAALKLHWREHAGPRTLVCMTCGETFADRCSLSQHVTLHDEVKPFHCPTCNKAFTYRSDLRKHAVIHTGARPYVCKICNKSFTRSTNLNKHARAHAGNRPFACAKCPKMFSSRADLARHAVIHTGEKPYSCLICGLAFNRKDKLSRHEKLHTEERAHACSECPTSFHRKEELTKHIQFHHFRPDPAIMASAIMDDTSQDVDDIKVECEDDEAENEDETNLKLSEGETEDMVISVDPFQVEDAPGGARSDGQPLFSCGICHKRFSDKTYLRKHRLIHSDEKAHTCGVCQKSFYRRRELVRHEAVHTGFKPFTCTVCDKPFARRDKLARHEKTHYECPTCHQRFAQLHKLVEHELVHNTNIQNVTVTPTSSQRPFRCNLCPAAYNRNDNLNKHMRAHRSEQRKSLIKANSEALKKNPVDYLTQMNPELKITIRPAKSSKSSRKH</sequence>
<dbReference type="InterPro" id="IPR013087">
    <property type="entry name" value="Znf_C2H2_type"/>
</dbReference>
<evidence type="ECO:0000256" key="11">
    <source>
        <dbReference type="ARBA" id="ARBA00023242"/>
    </source>
</evidence>
<dbReference type="InterPro" id="IPR050331">
    <property type="entry name" value="Zinc_finger"/>
</dbReference>
<feature type="compositionally biased region" description="Basic and acidic residues" evidence="14">
    <location>
        <begin position="133"/>
        <end position="150"/>
    </location>
</feature>
<evidence type="ECO:0000313" key="17">
    <source>
        <dbReference type="EMBL" id="RZF37926.1"/>
    </source>
</evidence>
<evidence type="ECO:0000256" key="8">
    <source>
        <dbReference type="ARBA" id="ARBA00023015"/>
    </source>
</evidence>
<dbReference type="FunFam" id="3.30.160.60:FF:000624">
    <property type="entry name" value="zinc finger protein 697"/>
    <property type="match status" value="1"/>
</dbReference>
<dbReference type="PANTHER" id="PTHR16515">
    <property type="entry name" value="PR DOMAIN ZINC FINGER PROTEIN"/>
    <property type="match status" value="1"/>
</dbReference>
<dbReference type="FunFam" id="3.30.160.60:FF:000690">
    <property type="entry name" value="Zinc finger protein 354C"/>
    <property type="match status" value="1"/>
</dbReference>
<evidence type="ECO:0000256" key="4">
    <source>
        <dbReference type="ARBA" id="ARBA00022737"/>
    </source>
</evidence>
<comment type="caution">
    <text evidence="17">The sequence shown here is derived from an EMBL/GenBank/DDBJ whole genome shotgun (WGS) entry which is preliminary data.</text>
</comment>
<keyword evidence="18" id="KW-1185">Reference proteome</keyword>
<dbReference type="Pfam" id="PF00096">
    <property type="entry name" value="zf-C2H2"/>
    <property type="match status" value="9"/>
</dbReference>
<evidence type="ECO:0000256" key="3">
    <source>
        <dbReference type="ARBA" id="ARBA00022723"/>
    </source>
</evidence>
<feature type="binding site" evidence="13">
    <location>
        <position position="70"/>
    </location>
    <ligand>
        <name>Zn(2+)</name>
        <dbReference type="ChEBI" id="CHEBI:29105"/>
    </ligand>
</feature>
<reference evidence="17 18" key="1">
    <citation type="journal article" date="2017" name="Gigascience">
        <title>Genome sequence of the small brown planthopper, Laodelphax striatellus.</title>
        <authorList>
            <person name="Zhu J."/>
            <person name="Jiang F."/>
            <person name="Wang X."/>
            <person name="Yang P."/>
            <person name="Bao Y."/>
            <person name="Zhao W."/>
            <person name="Wang W."/>
            <person name="Lu H."/>
            <person name="Wang Q."/>
            <person name="Cui N."/>
            <person name="Li J."/>
            <person name="Chen X."/>
            <person name="Luo L."/>
            <person name="Yu J."/>
            <person name="Kang L."/>
            <person name="Cui F."/>
        </authorList>
    </citation>
    <scope>NUCLEOTIDE SEQUENCE [LARGE SCALE GENOMIC DNA]</scope>
    <source>
        <strain evidence="17">Lst14</strain>
    </source>
</reference>
<proteinExistence type="predicted"/>
<dbReference type="InterPro" id="IPR036236">
    <property type="entry name" value="Znf_C2H2_sf"/>
</dbReference>
<keyword evidence="7" id="KW-0832">Ubl conjugation</keyword>
<feature type="domain" description="C2H2-type" evidence="15">
    <location>
        <begin position="544"/>
        <end position="571"/>
    </location>
</feature>
<dbReference type="STRING" id="195883.A0A482WX68"/>
<dbReference type="SMART" id="SM00355">
    <property type="entry name" value="ZnF_C2H2"/>
    <property type="match status" value="13"/>
</dbReference>
<gene>
    <name evidence="17" type="ORF">LSTR_LSTR005426</name>
</gene>
<organism evidence="17 18">
    <name type="scientific">Laodelphax striatellus</name>
    <name type="common">Small brown planthopper</name>
    <name type="synonym">Delphax striatella</name>
    <dbReference type="NCBI Taxonomy" id="195883"/>
    <lineage>
        <taxon>Eukaryota</taxon>
        <taxon>Metazoa</taxon>
        <taxon>Ecdysozoa</taxon>
        <taxon>Arthropoda</taxon>
        <taxon>Hexapoda</taxon>
        <taxon>Insecta</taxon>
        <taxon>Pterygota</taxon>
        <taxon>Neoptera</taxon>
        <taxon>Paraneoptera</taxon>
        <taxon>Hemiptera</taxon>
        <taxon>Auchenorrhyncha</taxon>
        <taxon>Fulgoroidea</taxon>
        <taxon>Delphacidae</taxon>
        <taxon>Criomorphinae</taxon>
        <taxon>Laodelphax</taxon>
    </lineage>
</organism>
<feature type="compositionally biased region" description="Acidic residues" evidence="14">
    <location>
        <begin position="111"/>
        <end position="121"/>
    </location>
</feature>
<dbReference type="PROSITE" id="PS00028">
    <property type="entry name" value="ZINC_FINGER_C2H2_1"/>
    <property type="match status" value="13"/>
</dbReference>
<dbReference type="FunFam" id="3.30.160.60:FF:000322">
    <property type="entry name" value="GDNF-inducible zinc finger protein 1"/>
    <property type="match status" value="1"/>
</dbReference>
<dbReference type="GO" id="GO:0003682">
    <property type="term" value="F:chromatin binding"/>
    <property type="evidence" value="ECO:0007669"/>
    <property type="project" value="UniProtKB-ARBA"/>
</dbReference>
<feature type="domain" description="C2H2-type" evidence="15">
    <location>
        <begin position="516"/>
        <end position="543"/>
    </location>
</feature>
<name>A0A482WX68_LAOST</name>
<evidence type="ECO:0000259" key="16">
    <source>
        <dbReference type="PROSITE" id="PS51915"/>
    </source>
</evidence>
<dbReference type="GO" id="GO:0003677">
    <property type="term" value="F:DNA binding"/>
    <property type="evidence" value="ECO:0007669"/>
    <property type="project" value="UniProtKB-KW"/>
</dbReference>
<evidence type="ECO:0000259" key="15">
    <source>
        <dbReference type="PROSITE" id="PS50157"/>
    </source>
</evidence>
<protein>
    <recommendedName>
        <fullName evidence="19">Protein krueppel</fullName>
    </recommendedName>
</protein>
<evidence type="ECO:0000256" key="10">
    <source>
        <dbReference type="ARBA" id="ARBA00023163"/>
    </source>
</evidence>
<dbReference type="GO" id="GO:0008270">
    <property type="term" value="F:zinc ion binding"/>
    <property type="evidence" value="ECO:0007669"/>
    <property type="project" value="UniProtKB-UniRule"/>
</dbReference>
<evidence type="ECO:0008006" key="19">
    <source>
        <dbReference type="Google" id="ProtNLM"/>
    </source>
</evidence>
<feature type="domain" description="ZAD" evidence="16">
    <location>
        <begin position="17"/>
        <end position="94"/>
    </location>
</feature>
<keyword evidence="8" id="KW-0805">Transcription regulation</keyword>
<dbReference type="FunFam" id="3.30.160.60:FF:000502">
    <property type="entry name" value="Zinc finger protein 710"/>
    <property type="match status" value="1"/>
</dbReference>
<dbReference type="Gene3D" id="3.40.1800.20">
    <property type="match status" value="1"/>
</dbReference>
<dbReference type="GO" id="GO:0040029">
    <property type="term" value="P:epigenetic regulation of gene expression"/>
    <property type="evidence" value="ECO:0007669"/>
    <property type="project" value="UniProtKB-ARBA"/>
</dbReference>
<feature type="binding site" evidence="13">
    <location>
        <position position="67"/>
    </location>
    <ligand>
        <name>Zn(2+)</name>
        <dbReference type="ChEBI" id="CHEBI:29105"/>
    </ligand>
</feature>
<feature type="domain" description="C2H2-type" evidence="15">
    <location>
        <begin position="595"/>
        <end position="622"/>
    </location>
</feature>
<dbReference type="PANTHER" id="PTHR16515:SF66">
    <property type="entry name" value="C2H2-TYPE DOMAIN-CONTAINING PROTEIN"/>
    <property type="match status" value="1"/>
</dbReference>
<dbReference type="FunFam" id="3.30.160.60:FF:000045">
    <property type="entry name" value="ZFP69 zinc finger protein B"/>
    <property type="match status" value="1"/>
</dbReference>
<feature type="domain" description="C2H2-type" evidence="15">
    <location>
        <begin position="335"/>
        <end position="362"/>
    </location>
</feature>
<comment type="subcellular location">
    <subcellularLocation>
        <location evidence="1">Nucleus</location>
    </subcellularLocation>
</comment>
<dbReference type="SUPFAM" id="SSF57716">
    <property type="entry name" value="Glucocorticoid receptor-like (DNA-binding domain)"/>
    <property type="match status" value="1"/>
</dbReference>
<evidence type="ECO:0000256" key="9">
    <source>
        <dbReference type="ARBA" id="ARBA00023125"/>
    </source>
</evidence>
<evidence type="ECO:0000256" key="12">
    <source>
        <dbReference type="PROSITE-ProRule" id="PRU00042"/>
    </source>
</evidence>
<dbReference type="Pfam" id="PF12874">
    <property type="entry name" value="zf-met"/>
    <property type="match status" value="1"/>
</dbReference>
<keyword evidence="6 13" id="KW-0862">Zinc</keyword>
<keyword evidence="2" id="KW-1017">Isopeptide bond</keyword>
<feature type="domain" description="C2H2-type" evidence="15">
    <location>
        <begin position="572"/>
        <end position="594"/>
    </location>
</feature>
<feature type="domain" description="C2H2-type" evidence="15">
    <location>
        <begin position="391"/>
        <end position="418"/>
    </location>
</feature>
<evidence type="ECO:0000256" key="7">
    <source>
        <dbReference type="ARBA" id="ARBA00022843"/>
    </source>
</evidence>
<feature type="binding site" evidence="13">
    <location>
        <position position="22"/>
    </location>
    <ligand>
        <name>Zn(2+)</name>
        <dbReference type="ChEBI" id="CHEBI:29105"/>
    </ligand>
</feature>
<dbReference type="Gene3D" id="3.30.160.60">
    <property type="entry name" value="Classic Zinc Finger"/>
    <property type="match status" value="11"/>
</dbReference>
<evidence type="ECO:0000256" key="1">
    <source>
        <dbReference type="ARBA" id="ARBA00004123"/>
    </source>
</evidence>
<dbReference type="SMR" id="A0A482WX68"/>
<evidence type="ECO:0000256" key="13">
    <source>
        <dbReference type="PROSITE-ProRule" id="PRU01263"/>
    </source>
</evidence>
<keyword evidence="5 12" id="KW-0863">Zinc-finger</keyword>
<feature type="domain" description="C2H2-type" evidence="15">
    <location>
        <begin position="251"/>
        <end position="278"/>
    </location>
</feature>
<feature type="domain" description="C2H2-type" evidence="15">
    <location>
        <begin position="279"/>
        <end position="306"/>
    </location>
</feature>
<dbReference type="AlphaFoldDB" id="A0A482WX68"/>
<keyword evidence="11" id="KW-0539">Nucleus</keyword>
<dbReference type="SUPFAM" id="SSF57667">
    <property type="entry name" value="beta-beta-alpha zinc fingers"/>
    <property type="match status" value="7"/>
</dbReference>
<feature type="domain" description="C2H2-type" evidence="15">
    <location>
        <begin position="419"/>
        <end position="447"/>
    </location>
</feature>
<feature type="domain" description="C2H2-type" evidence="15">
    <location>
        <begin position="307"/>
        <end position="334"/>
    </location>
</feature>
<evidence type="ECO:0000313" key="18">
    <source>
        <dbReference type="Proteomes" id="UP000291343"/>
    </source>
</evidence>
<dbReference type="InterPro" id="IPR012934">
    <property type="entry name" value="Znf_AD"/>
</dbReference>
<feature type="domain" description="C2H2-type" evidence="15">
    <location>
        <begin position="363"/>
        <end position="390"/>
    </location>
</feature>
<dbReference type="FunFam" id="3.30.160.60:FF:000358">
    <property type="entry name" value="zinc finger protein 24"/>
    <property type="match status" value="1"/>
</dbReference>
<dbReference type="OrthoDB" id="4748970at2759"/>
<keyword evidence="9" id="KW-0238">DNA-binding</keyword>
<feature type="region of interest" description="Disordered" evidence="14">
    <location>
        <begin position="107"/>
        <end position="196"/>
    </location>
</feature>
<feature type="domain" description="C2H2-type" evidence="15">
    <location>
        <begin position="223"/>
        <end position="250"/>
    </location>
</feature>
<dbReference type="PROSITE" id="PS50157">
    <property type="entry name" value="ZINC_FINGER_C2H2_2"/>
    <property type="match status" value="13"/>
</dbReference>
<keyword evidence="3 13" id="KW-0479">Metal-binding</keyword>
<feature type="domain" description="C2H2-type" evidence="15">
    <location>
        <begin position="635"/>
        <end position="662"/>
    </location>
</feature>
<dbReference type="Pfam" id="PF07776">
    <property type="entry name" value="zf-AD"/>
    <property type="match status" value="1"/>
</dbReference>
<dbReference type="InParanoid" id="A0A482WX68"/>
<feature type="binding site" evidence="13">
    <location>
        <position position="19"/>
    </location>
    <ligand>
        <name>Zn(2+)</name>
        <dbReference type="ChEBI" id="CHEBI:29105"/>
    </ligand>
</feature>
<dbReference type="GO" id="GO:0005634">
    <property type="term" value="C:nucleus"/>
    <property type="evidence" value="ECO:0007669"/>
    <property type="project" value="UniProtKB-SubCell"/>
</dbReference>
<evidence type="ECO:0000256" key="14">
    <source>
        <dbReference type="SAM" id="MobiDB-lite"/>
    </source>
</evidence>
<evidence type="ECO:0000256" key="5">
    <source>
        <dbReference type="ARBA" id="ARBA00022771"/>
    </source>
</evidence>
<dbReference type="GO" id="GO:0000785">
    <property type="term" value="C:chromatin"/>
    <property type="evidence" value="ECO:0007669"/>
    <property type="project" value="UniProtKB-ARBA"/>
</dbReference>
<dbReference type="PROSITE" id="PS51915">
    <property type="entry name" value="ZAD"/>
    <property type="match status" value="1"/>
</dbReference>
<keyword evidence="4" id="KW-0677">Repeat</keyword>
<accession>A0A482WX68</accession>
<evidence type="ECO:0000256" key="2">
    <source>
        <dbReference type="ARBA" id="ARBA00022499"/>
    </source>
</evidence>
<keyword evidence="10" id="KW-0804">Transcription</keyword>